<proteinExistence type="predicted"/>
<keyword evidence="3" id="KW-1185">Reference proteome</keyword>
<accession>A0A834JX33</accession>
<dbReference type="AlphaFoldDB" id="A0A834JX33"/>
<dbReference type="Proteomes" id="UP000614350">
    <property type="component" value="Unassembled WGS sequence"/>
</dbReference>
<protein>
    <submittedName>
        <fullName evidence="2">Uncharacterized protein</fullName>
    </submittedName>
</protein>
<sequence length="249" mass="28292">MDRLSRTYNLFKIEERVGKKEKERGHRSTSILANKVEDLPTLRTNSFLAHSWRTRRQLGVVVDASSSVSRISLAEHEGQEEGWKGRCWRWCVGNEGEERRTDGGSSNYSSHSRVRRRLHGNIAGNRRWKDILRLGLDTVRSSRRLERTPCSPPPSTTQATSARHRQAPRFPITLTNSFAYGDDSFPIVVLNFTPRSLEWSIARQGETTARYLIQLDSLSAPNAKSTPTERRLLSQHVPALIASRDLSDA</sequence>
<organism evidence="2 3">
    <name type="scientific">Vespula vulgaris</name>
    <name type="common">Yellow jacket</name>
    <name type="synonym">Wasp</name>
    <dbReference type="NCBI Taxonomy" id="7454"/>
    <lineage>
        <taxon>Eukaryota</taxon>
        <taxon>Metazoa</taxon>
        <taxon>Ecdysozoa</taxon>
        <taxon>Arthropoda</taxon>
        <taxon>Hexapoda</taxon>
        <taxon>Insecta</taxon>
        <taxon>Pterygota</taxon>
        <taxon>Neoptera</taxon>
        <taxon>Endopterygota</taxon>
        <taxon>Hymenoptera</taxon>
        <taxon>Apocrita</taxon>
        <taxon>Aculeata</taxon>
        <taxon>Vespoidea</taxon>
        <taxon>Vespidae</taxon>
        <taxon>Vespinae</taxon>
        <taxon>Vespula</taxon>
    </lineage>
</organism>
<dbReference type="EMBL" id="JACSEA010000007">
    <property type="protein sequence ID" value="KAF7396324.1"/>
    <property type="molecule type" value="Genomic_DNA"/>
</dbReference>
<evidence type="ECO:0000313" key="3">
    <source>
        <dbReference type="Proteomes" id="UP000614350"/>
    </source>
</evidence>
<evidence type="ECO:0000256" key="1">
    <source>
        <dbReference type="SAM" id="MobiDB-lite"/>
    </source>
</evidence>
<feature type="region of interest" description="Disordered" evidence="1">
    <location>
        <begin position="144"/>
        <end position="164"/>
    </location>
</feature>
<evidence type="ECO:0000313" key="2">
    <source>
        <dbReference type="EMBL" id="KAF7396324.1"/>
    </source>
</evidence>
<name>A0A834JX33_VESVU</name>
<gene>
    <name evidence="2" type="ORF">HZH66_007186</name>
</gene>
<reference evidence="2" key="1">
    <citation type="journal article" date="2020" name="G3 (Bethesda)">
        <title>High-Quality Assemblies for Three Invasive Social Wasps from the &lt;i&gt;Vespula&lt;/i&gt; Genus.</title>
        <authorList>
            <person name="Harrop T.W.R."/>
            <person name="Guhlin J."/>
            <person name="McLaughlin G.M."/>
            <person name="Permina E."/>
            <person name="Stockwell P."/>
            <person name="Gilligan J."/>
            <person name="Le Lec M.F."/>
            <person name="Gruber M.A.M."/>
            <person name="Quinn O."/>
            <person name="Lovegrove M."/>
            <person name="Duncan E.J."/>
            <person name="Remnant E.J."/>
            <person name="Van Eeckhoven J."/>
            <person name="Graham B."/>
            <person name="Knapp R.A."/>
            <person name="Langford K.W."/>
            <person name="Kronenberg Z."/>
            <person name="Press M.O."/>
            <person name="Eacker S.M."/>
            <person name="Wilson-Rankin E.E."/>
            <person name="Purcell J."/>
            <person name="Lester P.J."/>
            <person name="Dearden P.K."/>
        </authorList>
    </citation>
    <scope>NUCLEOTIDE SEQUENCE</scope>
    <source>
        <strain evidence="2">Marl-1</strain>
    </source>
</reference>
<comment type="caution">
    <text evidence="2">The sequence shown here is derived from an EMBL/GenBank/DDBJ whole genome shotgun (WGS) entry which is preliminary data.</text>
</comment>